<evidence type="ECO:0000313" key="2">
    <source>
        <dbReference type="Proteomes" id="UP000781932"/>
    </source>
</evidence>
<dbReference type="EMBL" id="JAATWM020000002">
    <property type="protein sequence ID" value="KAF9881637.1"/>
    <property type="molecule type" value="Genomic_DNA"/>
</dbReference>
<dbReference type="PANTHER" id="PTHR10039">
    <property type="entry name" value="AMELOGENIN"/>
    <property type="match status" value="1"/>
</dbReference>
<dbReference type="Gene3D" id="1.25.40.20">
    <property type="entry name" value="Ankyrin repeat-containing domain"/>
    <property type="match status" value="1"/>
</dbReference>
<dbReference type="SUPFAM" id="SSF48403">
    <property type="entry name" value="Ankyrin repeat"/>
    <property type="match status" value="1"/>
</dbReference>
<dbReference type="OrthoDB" id="7464126at2759"/>
<proteinExistence type="predicted"/>
<dbReference type="InterPro" id="IPR036770">
    <property type="entry name" value="Ankyrin_rpt-contain_sf"/>
</dbReference>
<evidence type="ECO:0000313" key="1">
    <source>
        <dbReference type="EMBL" id="KAF9881637.1"/>
    </source>
</evidence>
<gene>
    <name evidence="1" type="ORF">CkaCkLH20_00783</name>
</gene>
<dbReference type="RefSeq" id="XP_038751098.1">
    <property type="nucleotide sequence ID" value="XM_038883503.1"/>
</dbReference>
<protein>
    <submittedName>
        <fullName evidence="1">Uncharacterized protein</fullName>
    </submittedName>
</protein>
<reference evidence="1" key="2">
    <citation type="submission" date="2020-11" db="EMBL/GenBank/DDBJ databases">
        <title>Whole genome sequencing of Colletotrichum sp.</title>
        <authorList>
            <person name="Li H."/>
        </authorList>
    </citation>
    <scope>NUCLEOTIDE SEQUENCE</scope>
    <source>
        <strain evidence="1">CkLH20</strain>
    </source>
</reference>
<dbReference type="GeneID" id="62156577"/>
<reference evidence="1" key="1">
    <citation type="submission" date="2020-03" db="EMBL/GenBank/DDBJ databases">
        <authorList>
            <person name="He L."/>
        </authorList>
    </citation>
    <scope>NUCLEOTIDE SEQUENCE</scope>
    <source>
        <strain evidence="1">CkLH20</strain>
    </source>
</reference>
<dbReference type="PANTHER" id="PTHR10039:SF16">
    <property type="entry name" value="GPI INOSITOL-DEACYLASE"/>
    <property type="match status" value="1"/>
</dbReference>
<accession>A0A9P6IDY3</accession>
<name>A0A9P6IDY3_9PEZI</name>
<comment type="caution">
    <text evidence="1">The sequence shown here is derived from an EMBL/GenBank/DDBJ whole genome shotgun (WGS) entry which is preliminary data.</text>
</comment>
<dbReference type="Proteomes" id="UP000781932">
    <property type="component" value="Unassembled WGS sequence"/>
</dbReference>
<organism evidence="1 2">
    <name type="scientific">Colletotrichum karsti</name>
    <dbReference type="NCBI Taxonomy" id="1095194"/>
    <lineage>
        <taxon>Eukaryota</taxon>
        <taxon>Fungi</taxon>
        <taxon>Dikarya</taxon>
        <taxon>Ascomycota</taxon>
        <taxon>Pezizomycotina</taxon>
        <taxon>Sordariomycetes</taxon>
        <taxon>Hypocreomycetidae</taxon>
        <taxon>Glomerellales</taxon>
        <taxon>Glomerellaceae</taxon>
        <taxon>Colletotrichum</taxon>
        <taxon>Colletotrichum boninense species complex</taxon>
    </lineage>
</organism>
<sequence length="709" mass="80926">MFRLSKNLKPIFLLANSIAPITTSASQISPMPASLILGGITCILSSSTRLDEYQEKVIETLEWMGDEIDLINLYRKDGLFKFHGEVESFELKIAADILRFCARVADMFYHKDGRERNGIVFALKAQCKDFDTKFGDIKEQFKSHLGALKNRRSLANAQTTQKTHDKIHAIGIMLDQQISERRGTLEVQVEDDLRKENEQRRRRLLSLIPSIDFGEIHENNFERDDEVHPMAYAYCTSTQSKTRMTLNNLLGCILGQLYKYLHLSDGVENLLSKADVGVKEELSRTEMKEGIKTPYKPINHAFCTFSQIRLDSGVNDDDIKTYISQTVDEINPDPSPEELAGFADIKNLMFRRAGGLFLWVHFRAKQFKEIGTVEDIKEALEDTTEGLDELYGEEIRKVLNHPSRFVRDRALRALMWVTNSYRSLSKLELLEALAMKSQGKGLNRCQRLPRDFSISTECADLINEDHGFYRLRHASLRDFLLSELPILQAYGSLQQEAHTMIADTCLTYLNLEAFQSTSVVSRGDLRQLQSEYPLLDYAASFWGQHFAQATVAGKERLDDVLIKVLGNDVALRLSIQIVRYEEFERGLWSQGQPTSLHALAIFNLVEIAESMGRLKACLQQRDEFDRLPIEYAILHSSREMAIWILDRCLEIKPDTTKAFEPSFLETSRLPLLHNSAARNWDDVIRRLIALGLDPNESPRQGALPYTGQS</sequence>
<keyword evidence="2" id="KW-1185">Reference proteome</keyword>
<dbReference type="AlphaFoldDB" id="A0A9P6IDY3"/>